<dbReference type="Pfam" id="PF13458">
    <property type="entry name" value="Peripla_BP_6"/>
    <property type="match status" value="1"/>
</dbReference>
<dbReference type="PROSITE" id="PS51257">
    <property type="entry name" value="PROKAR_LIPOPROTEIN"/>
    <property type="match status" value="1"/>
</dbReference>
<reference evidence="7 8" key="1">
    <citation type="submission" date="2019-12" db="EMBL/GenBank/DDBJ databases">
        <title>Genome sequenceing of Clostridium bovifaecis.</title>
        <authorList>
            <person name="Yao Y."/>
        </authorList>
    </citation>
    <scope>NUCLEOTIDE SEQUENCE [LARGE SCALE GENOMIC DNA]</scope>
    <source>
        <strain evidence="7 8">BXX</strain>
    </source>
</reference>
<evidence type="ECO:0000256" key="2">
    <source>
        <dbReference type="ARBA" id="ARBA00022448"/>
    </source>
</evidence>
<evidence type="ECO:0000256" key="5">
    <source>
        <dbReference type="SAM" id="SignalP"/>
    </source>
</evidence>
<accession>A0A6I6F897</accession>
<dbReference type="PANTHER" id="PTHR47235">
    <property type="entry name" value="BLR6548 PROTEIN"/>
    <property type="match status" value="1"/>
</dbReference>
<evidence type="ECO:0000313" key="7">
    <source>
        <dbReference type="EMBL" id="QGU96707.1"/>
    </source>
</evidence>
<name>A0A6I6F897_9CLOT</name>
<dbReference type="InterPro" id="IPR000709">
    <property type="entry name" value="Leu_Ile_Val-bd"/>
</dbReference>
<dbReference type="InterPro" id="IPR028082">
    <property type="entry name" value="Peripla_BP_I"/>
</dbReference>
<dbReference type="GO" id="GO:0006865">
    <property type="term" value="P:amino acid transport"/>
    <property type="evidence" value="ECO:0007669"/>
    <property type="project" value="UniProtKB-KW"/>
</dbReference>
<sequence length="413" mass="44421">MKKKLSLLLTTVLAVSVLAGCGGKNNATNTSANSTGETKEPSKQEVKLAQGVTDTEIKVGTIVASSGNFAMIGQPMLEGMKAYFDNINNAGGVNGKKITLIAKDDGFQPNIAVQKAEELLETDKVFAVVGQLGTPGTLATIPLFQEAGIPAVYQGTGVGKFSTLKGNYFPVQPNYIYEGHLLTSYALEELKGKKIAVLYQEDDMGKDEISGIEDQLKKMGKEAALVAKVPFAPTELDFTSHIQKVAEQKPDITIIAGLQAATPLILKQAKTLGFKSQFLTSYINADATVVKNAGDGAVGLRMPAWVNVADKNDPKVKEYYDVMNKALNGKAPNSFHAAGWVAAQVFTEGLKNTEGDLTWENFIKGMEKIKDFNGLAKGVTYTPEERNGVTSMYFMEVQADGTMKQIGDWVQAK</sequence>
<gene>
    <name evidence="7" type="ORF">GOM49_17895</name>
</gene>
<dbReference type="PRINTS" id="PR00337">
    <property type="entry name" value="LEUILEVALBP"/>
</dbReference>
<dbReference type="PANTHER" id="PTHR47235:SF1">
    <property type="entry name" value="BLR6548 PROTEIN"/>
    <property type="match status" value="1"/>
</dbReference>
<feature type="signal peptide" evidence="5">
    <location>
        <begin position="1"/>
        <end position="19"/>
    </location>
</feature>
<evidence type="ECO:0000313" key="8">
    <source>
        <dbReference type="Proteomes" id="UP000422764"/>
    </source>
</evidence>
<dbReference type="Proteomes" id="UP000422764">
    <property type="component" value="Chromosome"/>
</dbReference>
<dbReference type="AlphaFoldDB" id="A0A6I6F897"/>
<organism evidence="7 8">
    <name type="scientific">Clostridium bovifaecis</name>
    <dbReference type="NCBI Taxonomy" id="2184719"/>
    <lineage>
        <taxon>Bacteria</taxon>
        <taxon>Bacillati</taxon>
        <taxon>Bacillota</taxon>
        <taxon>Clostridia</taxon>
        <taxon>Eubacteriales</taxon>
        <taxon>Clostridiaceae</taxon>
        <taxon>Clostridium</taxon>
    </lineage>
</organism>
<keyword evidence="3 5" id="KW-0732">Signal</keyword>
<dbReference type="InterPro" id="IPR028081">
    <property type="entry name" value="Leu-bd"/>
</dbReference>
<evidence type="ECO:0000256" key="1">
    <source>
        <dbReference type="ARBA" id="ARBA00010062"/>
    </source>
</evidence>
<dbReference type="Gene3D" id="3.40.50.2300">
    <property type="match status" value="2"/>
</dbReference>
<keyword evidence="8" id="KW-1185">Reference proteome</keyword>
<evidence type="ECO:0000259" key="6">
    <source>
        <dbReference type="Pfam" id="PF13458"/>
    </source>
</evidence>
<comment type="similarity">
    <text evidence="1">Belongs to the leucine-binding protein family.</text>
</comment>
<keyword evidence="4" id="KW-0029">Amino-acid transport</keyword>
<keyword evidence="2" id="KW-0813">Transport</keyword>
<protein>
    <submittedName>
        <fullName evidence="7">ABC transporter substrate-binding protein</fullName>
    </submittedName>
</protein>
<feature type="chain" id="PRO_5039555598" evidence="5">
    <location>
        <begin position="20"/>
        <end position="413"/>
    </location>
</feature>
<dbReference type="EMBL" id="CP046522">
    <property type="protein sequence ID" value="QGU96707.1"/>
    <property type="molecule type" value="Genomic_DNA"/>
</dbReference>
<dbReference type="CDD" id="cd06343">
    <property type="entry name" value="PBP1_ABC_ligand_binding-like"/>
    <property type="match status" value="1"/>
</dbReference>
<evidence type="ECO:0000256" key="4">
    <source>
        <dbReference type="ARBA" id="ARBA00022970"/>
    </source>
</evidence>
<evidence type="ECO:0000256" key="3">
    <source>
        <dbReference type="ARBA" id="ARBA00022729"/>
    </source>
</evidence>
<dbReference type="SUPFAM" id="SSF53822">
    <property type="entry name" value="Periplasmic binding protein-like I"/>
    <property type="match status" value="1"/>
</dbReference>
<feature type="domain" description="Leucine-binding protein" evidence="6">
    <location>
        <begin position="56"/>
        <end position="401"/>
    </location>
</feature>
<proteinExistence type="inferred from homology"/>